<sequence length="93" mass="9967">MFSFSINQLSRLNDVDDRSGSDPSSLGSSNIVANSFFRALPVGWLVCPLGRSTGLACLLLGQATIGRLSSINTLRRAVRGFRPTSDDSLVSLH</sequence>
<name>A0A448X6R0_9PLAT</name>
<protein>
    <submittedName>
        <fullName evidence="1">Uncharacterized protein</fullName>
    </submittedName>
</protein>
<organism evidence="1 2">
    <name type="scientific">Protopolystoma xenopodis</name>
    <dbReference type="NCBI Taxonomy" id="117903"/>
    <lineage>
        <taxon>Eukaryota</taxon>
        <taxon>Metazoa</taxon>
        <taxon>Spiralia</taxon>
        <taxon>Lophotrochozoa</taxon>
        <taxon>Platyhelminthes</taxon>
        <taxon>Monogenea</taxon>
        <taxon>Polyopisthocotylea</taxon>
        <taxon>Polystomatidea</taxon>
        <taxon>Polystomatidae</taxon>
        <taxon>Protopolystoma</taxon>
    </lineage>
</organism>
<reference evidence="1" key="1">
    <citation type="submission" date="2018-11" db="EMBL/GenBank/DDBJ databases">
        <authorList>
            <consortium name="Pathogen Informatics"/>
        </authorList>
    </citation>
    <scope>NUCLEOTIDE SEQUENCE</scope>
</reference>
<evidence type="ECO:0000313" key="2">
    <source>
        <dbReference type="Proteomes" id="UP000784294"/>
    </source>
</evidence>
<keyword evidence="2" id="KW-1185">Reference proteome</keyword>
<comment type="caution">
    <text evidence="1">The sequence shown here is derived from an EMBL/GenBank/DDBJ whole genome shotgun (WGS) entry which is preliminary data.</text>
</comment>
<gene>
    <name evidence="1" type="ORF">PXEA_LOCUS22844</name>
</gene>
<dbReference type="EMBL" id="CAAALY010102850">
    <property type="protein sequence ID" value="VEL29404.1"/>
    <property type="molecule type" value="Genomic_DNA"/>
</dbReference>
<dbReference type="Proteomes" id="UP000784294">
    <property type="component" value="Unassembled WGS sequence"/>
</dbReference>
<proteinExistence type="predicted"/>
<dbReference type="AlphaFoldDB" id="A0A448X6R0"/>
<accession>A0A448X6R0</accession>
<evidence type="ECO:0000313" key="1">
    <source>
        <dbReference type="EMBL" id="VEL29404.1"/>
    </source>
</evidence>